<dbReference type="Proteomes" id="UP001159364">
    <property type="component" value="Linkage Group LG11"/>
</dbReference>
<dbReference type="PROSITE" id="PS50891">
    <property type="entry name" value="LOB"/>
    <property type="match status" value="1"/>
</dbReference>
<keyword evidence="5" id="KW-1185">Reference proteome</keyword>
<dbReference type="PANTHER" id="PTHR31301:SF21">
    <property type="entry name" value="LOB DOMAIN-CONTAINING PROTEIN 27-RELATED"/>
    <property type="match status" value="1"/>
</dbReference>
<name>A0AAV8SDN6_9ROSI</name>
<gene>
    <name evidence="4" type="ORF">K2173_014069</name>
</gene>
<proteinExistence type="inferred from homology"/>
<comment type="caution">
    <text evidence="4">The sequence shown here is derived from an EMBL/GenBank/DDBJ whole genome shotgun (WGS) entry which is preliminary data.</text>
</comment>
<dbReference type="PANTHER" id="PTHR31301">
    <property type="entry name" value="LOB DOMAIN-CONTAINING PROTEIN 4-RELATED"/>
    <property type="match status" value="1"/>
</dbReference>
<evidence type="ECO:0000259" key="3">
    <source>
        <dbReference type="PROSITE" id="PS50891"/>
    </source>
</evidence>
<evidence type="ECO:0000313" key="5">
    <source>
        <dbReference type="Proteomes" id="UP001159364"/>
    </source>
</evidence>
<reference evidence="4 5" key="1">
    <citation type="submission" date="2021-09" db="EMBL/GenBank/DDBJ databases">
        <title>Genomic insights and catalytic innovation underlie evolution of tropane alkaloids biosynthesis.</title>
        <authorList>
            <person name="Wang Y.-J."/>
            <person name="Tian T."/>
            <person name="Huang J.-P."/>
            <person name="Huang S.-X."/>
        </authorList>
    </citation>
    <scope>NUCLEOTIDE SEQUENCE [LARGE SCALE GENOMIC DNA]</scope>
    <source>
        <strain evidence="4">KIB-2018</strain>
        <tissue evidence="4">Leaf</tissue>
    </source>
</reference>
<accession>A0AAV8SDN6</accession>
<feature type="domain" description="LOB" evidence="3">
    <location>
        <begin position="9"/>
        <end position="110"/>
    </location>
</feature>
<evidence type="ECO:0000256" key="2">
    <source>
        <dbReference type="SAM" id="MobiDB-lite"/>
    </source>
</evidence>
<feature type="region of interest" description="Disordered" evidence="2">
    <location>
        <begin position="227"/>
        <end position="247"/>
    </location>
</feature>
<evidence type="ECO:0000256" key="1">
    <source>
        <dbReference type="ARBA" id="ARBA00005474"/>
    </source>
</evidence>
<dbReference type="AlphaFoldDB" id="A0AAV8SDN6"/>
<protein>
    <recommendedName>
        <fullName evidence="3">LOB domain-containing protein</fullName>
    </recommendedName>
</protein>
<dbReference type="EMBL" id="JAIWQS010000011">
    <property type="protein sequence ID" value="KAJ8750154.1"/>
    <property type="molecule type" value="Genomic_DNA"/>
</dbReference>
<dbReference type="Pfam" id="PF03195">
    <property type="entry name" value="LOB"/>
    <property type="match status" value="1"/>
</dbReference>
<dbReference type="InterPro" id="IPR004883">
    <property type="entry name" value="LOB"/>
</dbReference>
<sequence length="274" mass="31165">MTIKGGTSQACAVCKYQRRRCKKDCPLAPYFPADQQKVFQDAHRLFGVSNIMKILKEVHPDEHDEAMKSIKFESEMRAKFPVHGCLGVIWHLRLQELQIVEELRYVKAWLAFYRDQQVTPPQLEPSFPEDTVTLYHQSHLGMNGMPLQTNDFFNSTAPNVSYYTDHAAGNDMLKQNYNSNYNSSSGAVVGHCQMFLSQVCPDQQEMEVSHEDYDDIPLDAIADDRESYVDSKEASKSSAESCLRGTATQTNERVMENELKNAAAYFSLKSVKLN</sequence>
<organism evidence="4 5">
    <name type="scientific">Erythroxylum novogranatense</name>
    <dbReference type="NCBI Taxonomy" id="1862640"/>
    <lineage>
        <taxon>Eukaryota</taxon>
        <taxon>Viridiplantae</taxon>
        <taxon>Streptophyta</taxon>
        <taxon>Embryophyta</taxon>
        <taxon>Tracheophyta</taxon>
        <taxon>Spermatophyta</taxon>
        <taxon>Magnoliopsida</taxon>
        <taxon>eudicotyledons</taxon>
        <taxon>Gunneridae</taxon>
        <taxon>Pentapetalae</taxon>
        <taxon>rosids</taxon>
        <taxon>fabids</taxon>
        <taxon>Malpighiales</taxon>
        <taxon>Erythroxylaceae</taxon>
        <taxon>Erythroxylum</taxon>
    </lineage>
</organism>
<evidence type="ECO:0000313" key="4">
    <source>
        <dbReference type="EMBL" id="KAJ8750154.1"/>
    </source>
</evidence>
<comment type="similarity">
    <text evidence="1">Belongs to the LOB domain-containing protein family.</text>
</comment>